<name>A0A7X9FTC8_9DELT</name>
<dbReference type="EMBL" id="JAAZON010000529">
    <property type="protein sequence ID" value="NMC63802.1"/>
    <property type="molecule type" value="Genomic_DNA"/>
</dbReference>
<sequence length="344" mass="37839">MAFGSDSAAKLAFMPWNPENYLKKCTRIEVAYSRGFLQCMPQHWFPGLAAQWLPLFHALGVDFHILGVKTTLSLPADLSFKCGYKGEIEGEPLVLYLDKHAVRAIQDSVSPNGIDVANSIIIEYLARRILGSFAFSWTASEFTALKYQSMVDSSGPEGIGFVKLSIRINSDACDLWFCLGSKVVDRMDGLWRRQLLTRSKTEIKEEDFIIEIAQLGVEPTAIAKYVRSGTPIDLETIASDRALLRSKNGDAIPIRLVDMDGELAIELNESNSAPMSVSPGTTRLSISLGRLSMDANLLSELRQPGALWSTGLSLSDQTQIVINNEKVADASLGVYQGRFAVNVK</sequence>
<dbReference type="AlphaFoldDB" id="A0A7X9FTC8"/>
<evidence type="ECO:0000313" key="2">
    <source>
        <dbReference type="Proteomes" id="UP000524246"/>
    </source>
</evidence>
<protein>
    <submittedName>
        <fullName evidence="1">Uncharacterized protein</fullName>
    </submittedName>
</protein>
<gene>
    <name evidence="1" type="ORF">GYA55_11620</name>
</gene>
<reference evidence="1 2" key="1">
    <citation type="journal article" date="2020" name="Biotechnol. Biofuels">
        <title>New insights from the biogas microbiome by comprehensive genome-resolved metagenomics of nearly 1600 species originating from multiple anaerobic digesters.</title>
        <authorList>
            <person name="Campanaro S."/>
            <person name="Treu L."/>
            <person name="Rodriguez-R L.M."/>
            <person name="Kovalovszki A."/>
            <person name="Ziels R.M."/>
            <person name="Maus I."/>
            <person name="Zhu X."/>
            <person name="Kougias P.G."/>
            <person name="Basile A."/>
            <person name="Luo G."/>
            <person name="Schluter A."/>
            <person name="Konstantinidis K.T."/>
            <person name="Angelidaki I."/>
        </authorList>
    </citation>
    <scope>NUCLEOTIDE SEQUENCE [LARGE SCALE GENOMIC DNA]</scope>
    <source>
        <strain evidence="1">AS27yjCOA_65</strain>
    </source>
</reference>
<comment type="caution">
    <text evidence="1">The sequence shown here is derived from an EMBL/GenBank/DDBJ whole genome shotgun (WGS) entry which is preliminary data.</text>
</comment>
<evidence type="ECO:0000313" key="1">
    <source>
        <dbReference type="EMBL" id="NMC63802.1"/>
    </source>
</evidence>
<proteinExistence type="predicted"/>
<organism evidence="1 2">
    <name type="scientific">SAR324 cluster bacterium</name>
    <dbReference type="NCBI Taxonomy" id="2024889"/>
    <lineage>
        <taxon>Bacteria</taxon>
        <taxon>Deltaproteobacteria</taxon>
        <taxon>SAR324 cluster</taxon>
    </lineage>
</organism>
<dbReference type="Proteomes" id="UP000524246">
    <property type="component" value="Unassembled WGS sequence"/>
</dbReference>
<accession>A0A7X9FTC8</accession>